<comment type="caution">
    <text evidence="2">The sequence shown here is derived from an EMBL/GenBank/DDBJ whole genome shotgun (WGS) entry which is preliminary data.</text>
</comment>
<keyword evidence="3" id="KW-1185">Reference proteome</keyword>
<reference evidence="2 3" key="1">
    <citation type="submission" date="2021-08" db="EMBL/GenBank/DDBJ databases">
        <title>Genomic Architecture of Streptomyces flavotricini NGL1 and Streptomyces erythrochromogenes HMS4 With Differential Plant Beneficial attributes and laccase production capabilities.</title>
        <authorList>
            <person name="Salwan R."/>
            <person name="Kaur R."/>
            <person name="Sharma V."/>
        </authorList>
    </citation>
    <scope>NUCLEOTIDE SEQUENCE [LARGE SCALE GENOMIC DNA]</scope>
    <source>
        <strain evidence="2 3">NGL1</strain>
    </source>
</reference>
<feature type="chain" id="PRO_5045483074" evidence="1">
    <location>
        <begin position="27"/>
        <end position="109"/>
    </location>
</feature>
<keyword evidence="1" id="KW-0732">Signal</keyword>
<feature type="signal peptide" evidence="1">
    <location>
        <begin position="1"/>
        <end position="26"/>
    </location>
</feature>
<evidence type="ECO:0000313" key="2">
    <source>
        <dbReference type="EMBL" id="MCC0096954.1"/>
    </source>
</evidence>
<evidence type="ECO:0000256" key="1">
    <source>
        <dbReference type="SAM" id="SignalP"/>
    </source>
</evidence>
<gene>
    <name evidence="2" type="ORF">K7B10_19585</name>
</gene>
<evidence type="ECO:0000313" key="3">
    <source>
        <dbReference type="Proteomes" id="UP001520654"/>
    </source>
</evidence>
<proteinExistence type="predicted"/>
<accession>A0ABS8E8C7</accession>
<protein>
    <submittedName>
        <fullName evidence="2">Uncharacterized protein</fullName>
    </submittedName>
</protein>
<sequence length="109" mass="11541">MRNRRRAVSAAPETAGLGLVPATAQAAPAGGNPDLGITLDTYATTAHGIVQTSGGKGDVIDFWNQGWEGVDVVVDCLGFYENDRHDGKRKGAVRRVAHRPFRVGPRGTS</sequence>
<name>A0ABS8E8C7_9ACTN</name>
<dbReference type="EMBL" id="JAINUL010000001">
    <property type="protein sequence ID" value="MCC0096954.1"/>
    <property type="molecule type" value="Genomic_DNA"/>
</dbReference>
<dbReference type="Proteomes" id="UP001520654">
    <property type="component" value="Unassembled WGS sequence"/>
</dbReference>
<dbReference type="RefSeq" id="WP_229337650.1">
    <property type="nucleotide sequence ID" value="NZ_JAINUL010000001.1"/>
</dbReference>
<organism evidence="2 3">
    <name type="scientific">Streptomyces flavotricini</name>
    <dbReference type="NCBI Taxonomy" id="66888"/>
    <lineage>
        <taxon>Bacteria</taxon>
        <taxon>Bacillati</taxon>
        <taxon>Actinomycetota</taxon>
        <taxon>Actinomycetes</taxon>
        <taxon>Kitasatosporales</taxon>
        <taxon>Streptomycetaceae</taxon>
        <taxon>Streptomyces</taxon>
    </lineage>
</organism>